<evidence type="ECO:0000256" key="6">
    <source>
        <dbReference type="ARBA" id="ARBA00023242"/>
    </source>
</evidence>
<keyword evidence="5 9" id="KW-0195">Cyclin</keyword>
<accession>A0A8T2IZF0</accession>
<evidence type="ECO:0000256" key="5">
    <source>
        <dbReference type="ARBA" id="ARBA00023127"/>
    </source>
</evidence>
<evidence type="ECO:0000256" key="8">
    <source>
        <dbReference type="ARBA" id="ARBA00063231"/>
    </source>
</evidence>
<evidence type="ECO:0000256" key="3">
    <source>
        <dbReference type="ARBA" id="ARBA00022553"/>
    </source>
</evidence>
<organism evidence="13 14">
    <name type="scientific">Hymenochirus boettgeri</name>
    <name type="common">Congo dwarf clawed frog</name>
    <dbReference type="NCBI Taxonomy" id="247094"/>
    <lineage>
        <taxon>Eukaryota</taxon>
        <taxon>Metazoa</taxon>
        <taxon>Chordata</taxon>
        <taxon>Craniata</taxon>
        <taxon>Vertebrata</taxon>
        <taxon>Euteleostomi</taxon>
        <taxon>Amphibia</taxon>
        <taxon>Batrachia</taxon>
        <taxon>Anura</taxon>
        <taxon>Pipoidea</taxon>
        <taxon>Pipidae</taxon>
        <taxon>Pipinae</taxon>
        <taxon>Hymenochirus</taxon>
    </lineage>
</organism>
<dbReference type="InterPro" id="IPR036915">
    <property type="entry name" value="Cyclin-like_sf"/>
</dbReference>
<dbReference type="GO" id="GO:0005634">
    <property type="term" value="C:nucleus"/>
    <property type="evidence" value="ECO:0007669"/>
    <property type="project" value="UniProtKB-SubCell"/>
</dbReference>
<keyword evidence="4" id="KW-0132">Cell division</keyword>
<dbReference type="PROSITE" id="PS00292">
    <property type="entry name" value="CYCLINS"/>
    <property type="match status" value="1"/>
</dbReference>
<evidence type="ECO:0000256" key="9">
    <source>
        <dbReference type="RuleBase" id="RU000383"/>
    </source>
</evidence>
<comment type="subunit">
    <text evidence="8">Interacts with CDK2 protein kinase to form a serine/threonine kinase holoenzyme complex. The cyclin subunit imparts substrate specificity to the complex.</text>
</comment>
<dbReference type="InterPro" id="IPR013763">
    <property type="entry name" value="Cyclin-like_dom"/>
</dbReference>
<dbReference type="FunFam" id="1.10.472.10:FF:000024">
    <property type="entry name" value="G1/S-specific cyclin-E1"/>
    <property type="match status" value="1"/>
</dbReference>
<keyword evidence="14" id="KW-1185">Reference proteome</keyword>
<dbReference type="SMART" id="SM01332">
    <property type="entry name" value="Cyclin_C"/>
    <property type="match status" value="1"/>
</dbReference>
<evidence type="ECO:0000259" key="12">
    <source>
        <dbReference type="SMART" id="SM01332"/>
    </source>
</evidence>
<dbReference type="Proteomes" id="UP000812440">
    <property type="component" value="Chromosome 4"/>
</dbReference>
<dbReference type="InterPro" id="IPR048258">
    <property type="entry name" value="Cyclins_cyclin-box"/>
</dbReference>
<sequence>MPVISNSALERSTKGEGTESSGLRSRKRKADVAIFLQDPDETLDCLEMTKKKQYQERGPWSNEIVCKSPHNFIPTPEKEANEQILSSYQPHFSSLRFSPAAVSPLPHLGWANQNDVWRHMLNKDRTYLRDKNFFQNHPQLQPNMRSILLDWLMEVCEVYKLHRETFYLAQDFFDRFMTTQHNVIKSQLQLIGITTLFIAAKLEEIYPPKLHQFAFITDGACIEDEITSMELMIMKALDWCLSPMTVVSWFNVYLQVTYIKELQHFLLPQFPQEIYVQIVQLLDLCVLDIGCLEYPYCVLAASAFYHFSCPEVVEKVSGFKWTELECCIKWLVPFAMAIKESGKSKLKFFKGVDIEDSHNIQMHTGCLELMEKVHINRTLLEEKNRTSPIPSGVLTPPLSNKKQKSDPAD</sequence>
<gene>
    <name evidence="13" type="ORF">GDO86_008167</name>
</gene>
<evidence type="ECO:0000256" key="10">
    <source>
        <dbReference type="SAM" id="MobiDB-lite"/>
    </source>
</evidence>
<dbReference type="AlphaFoldDB" id="A0A8T2IZF0"/>
<dbReference type="InterPro" id="IPR006671">
    <property type="entry name" value="Cyclin_N"/>
</dbReference>
<keyword evidence="6" id="KW-0539">Nucleus</keyword>
<dbReference type="SMART" id="SM00385">
    <property type="entry name" value="CYCLIN"/>
    <property type="match status" value="1"/>
</dbReference>
<keyword evidence="7" id="KW-0131">Cell cycle</keyword>
<dbReference type="InterPro" id="IPR039361">
    <property type="entry name" value="Cyclin"/>
</dbReference>
<dbReference type="CDD" id="cd20581">
    <property type="entry name" value="CYCLIN_CCNE1_rpt2"/>
    <property type="match status" value="1"/>
</dbReference>
<dbReference type="Pfam" id="PF00134">
    <property type="entry name" value="Cyclin_N"/>
    <property type="match status" value="1"/>
</dbReference>
<keyword evidence="3" id="KW-0597">Phosphoprotein</keyword>
<name>A0A8T2IZF0_9PIPI</name>
<evidence type="ECO:0000256" key="2">
    <source>
        <dbReference type="ARBA" id="ARBA00007143"/>
    </source>
</evidence>
<reference evidence="13" key="1">
    <citation type="thesis" date="2020" institute="ProQuest LLC" country="789 East Eisenhower Parkway, Ann Arbor, MI, USA">
        <title>Comparative Genomics and Chromosome Evolution.</title>
        <authorList>
            <person name="Mudd A.B."/>
        </authorList>
    </citation>
    <scope>NUCLEOTIDE SEQUENCE</scope>
    <source>
        <strain evidence="13">Female2</strain>
        <tissue evidence="13">Blood</tissue>
    </source>
</reference>
<feature type="compositionally biased region" description="Polar residues" evidence="10">
    <location>
        <begin position="1"/>
        <end position="10"/>
    </location>
</feature>
<evidence type="ECO:0000256" key="4">
    <source>
        <dbReference type="ARBA" id="ARBA00022618"/>
    </source>
</evidence>
<feature type="region of interest" description="Disordered" evidence="10">
    <location>
        <begin position="1"/>
        <end position="27"/>
    </location>
</feature>
<evidence type="ECO:0000313" key="13">
    <source>
        <dbReference type="EMBL" id="KAG8437362.1"/>
    </source>
</evidence>
<comment type="caution">
    <text evidence="13">The sequence shown here is derived from an EMBL/GenBank/DDBJ whole genome shotgun (WGS) entry which is preliminary data.</text>
</comment>
<proteinExistence type="inferred from homology"/>
<feature type="domain" description="Cyclin-like" evidence="11">
    <location>
        <begin position="150"/>
        <end position="235"/>
    </location>
</feature>
<dbReference type="PANTHER" id="PTHR10177">
    <property type="entry name" value="CYCLINS"/>
    <property type="match status" value="1"/>
</dbReference>
<evidence type="ECO:0000256" key="1">
    <source>
        <dbReference type="ARBA" id="ARBA00004123"/>
    </source>
</evidence>
<comment type="similarity">
    <text evidence="2">Belongs to the cyclin family. Cyclin E subfamily.</text>
</comment>
<dbReference type="OrthoDB" id="5590282at2759"/>
<dbReference type="EMBL" id="JAACNH010000007">
    <property type="protein sequence ID" value="KAG8437362.1"/>
    <property type="molecule type" value="Genomic_DNA"/>
</dbReference>
<dbReference type="Pfam" id="PF02984">
    <property type="entry name" value="Cyclin_C"/>
    <property type="match status" value="1"/>
</dbReference>
<evidence type="ECO:0000256" key="7">
    <source>
        <dbReference type="ARBA" id="ARBA00023306"/>
    </source>
</evidence>
<dbReference type="EMBL" id="JAACNH010000007">
    <property type="protein sequence ID" value="KAG8437361.1"/>
    <property type="molecule type" value="Genomic_DNA"/>
</dbReference>
<comment type="subcellular location">
    <subcellularLocation>
        <location evidence="1">Nucleus</location>
    </subcellularLocation>
</comment>
<evidence type="ECO:0000313" key="14">
    <source>
        <dbReference type="Proteomes" id="UP000812440"/>
    </source>
</evidence>
<dbReference type="SUPFAM" id="SSF47954">
    <property type="entry name" value="Cyclin-like"/>
    <property type="match status" value="2"/>
</dbReference>
<dbReference type="GO" id="GO:0051301">
    <property type="term" value="P:cell division"/>
    <property type="evidence" value="ECO:0007669"/>
    <property type="project" value="UniProtKB-KW"/>
</dbReference>
<protein>
    <recommendedName>
        <fullName evidence="15">Cyclin E1</fullName>
    </recommendedName>
</protein>
<evidence type="ECO:0008006" key="15">
    <source>
        <dbReference type="Google" id="ProtNLM"/>
    </source>
</evidence>
<dbReference type="Gene3D" id="1.10.472.10">
    <property type="entry name" value="Cyclin-like"/>
    <property type="match status" value="2"/>
</dbReference>
<evidence type="ECO:0000259" key="11">
    <source>
        <dbReference type="SMART" id="SM00385"/>
    </source>
</evidence>
<dbReference type="InterPro" id="IPR004367">
    <property type="entry name" value="Cyclin_C-dom"/>
</dbReference>
<feature type="domain" description="Cyclin C-terminal" evidence="12">
    <location>
        <begin position="244"/>
        <end position="366"/>
    </location>
</feature>
<feature type="region of interest" description="Disordered" evidence="10">
    <location>
        <begin position="386"/>
        <end position="409"/>
    </location>
</feature>